<keyword evidence="10" id="KW-1185">Reference proteome</keyword>
<dbReference type="PANTHER" id="PTHR11108:SF1">
    <property type="entry name" value="FERROCHELATASE, MITOCHONDRIAL"/>
    <property type="match status" value="1"/>
</dbReference>
<evidence type="ECO:0000256" key="1">
    <source>
        <dbReference type="ARBA" id="ARBA00007718"/>
    </source>
</evidence>
<dbReference type="CDD" id="cd00419">
    <property type="entry name" value="Ferrochelatase_C"/>
    <property type="match status" value="1"/>
</dbReference>
<dbReference type="Pfam" id="PF00762">
    <property type="entry name" value="Ferrochelatase"/>
    <property type="match status" value="1"/>
</dbReference>
<keyword evidence="3 7" id="KW-0350">Heme biosynthesis</keyword>
<name>A0A0B5FEU8_9BACT</name>
<evidence type="ECO:0000256" key="4">
    <source>
        <dbReference type="ARBA" id="ARBA00023239"/>
    </source>
</evidence>
<dbReference type="Proteomes" id="UP000035036">
    <property type="component" value="Chromosome"/>
</dbReference>
<dbReference type="GO" id="GO:0004325">
    <property type="term" value="F:ferrochelatase activity"/>
    <property type="evidence" value="ECO:0007669"/>
    <property type="project" value="UniProtKB-UniRule"/>
</dbReference>
<dbReference type="InterPro" id="IPR033644">
    <property type="entry name" value="Ferrochelatase_C"/>
</dbReference>
<dbReference type="KEGG" id="gsb:GSUB_03725"/>
<dbReference type="AlphaFoldDB" id="A0A0B5FEU8"/>
<protein>
    <recommendedName>
        <fullName evidence="7">Ferrochelatase</fullName>
        <ecNumber evidence="7">4.98.1.1</ecNumber>
    </recommendedName>
    <alternativeName>
        <fullName evidence="7">Heme synthase</fullName>
    </alternativeName>
    <alternativeName>
        <fullName evidence="7">Protoheme ferro-lyase</fullName>
    </alternativeName>
</protein>
<evidence type="ECO:0000256" key="7">
    <source>
        <dbReference type="HAMAP-Rule" id="MF_00323"/>
    </source>
</evidence>
<accession>A0A0B5FEU8</accession>
<dbReference type="STRING" id="483547.GSUB_03725"/>
<keyword evidence="7" id="KW-0963">Cytoplasm</keyword>
<dbReference type="InterPro" id="IPR001015">
    <property type="entry name" value="Ferrochelatase"/>
</dbReference>
<dbReference type="UniPathway" id="UPA00252">
    <property type="reaction ID" value="UER00325"/>
</dbReference>
<dbReference type="SUPFAM" id="SSF53800">
    <property type="entry name" value="Chelatase"/>
    <property type="match status" value="1"/>
</dbReference>
<dbReference type="OrthoDB" id="9809741at2"/>
<proteinExistence type="inferred from homology"/>
<comment type="catalytic activity">
    <reaction evidence="7">
        <text>heme b + 2 H(+) = protoporphyrin IX + Fe(2+)</text>
        <dbReference type="Rhea" id="RHEA:22584"/>
        <dbReference type="ChEBI" id="CHEBI:15378"/>
        <dbReference type="ChEBI" id="CHEBI:29033"/>
        <dbReference type="ChEBI" id="CHEBI:57306"/>
        <dbReference type="ChEBI" id="CHEBI:60344"/>
        <dbReference type="EC" id="4.98.1.1"/>
    </reaction>
</comment>
<dbReference type="RefSeq" id="WP_040199245.1">
    <property type="nucleotide sequence ID" value="NZ_CP010311.1"/>
</dbReference>
<feature type="binding site" evidence="7">
    <location>
        <position position="200"/>
    </location>
    <ligand>
        <name>Fe(2+)</name>
        <dbReference type="ChEBI" id="CHEBI:29033"/>
    </ligand>
</feature>
<dbReference type="HOGENOM" id="CLU_018884_4_1_7"/>
<gene>
    <name evidence="7" type="primary">hemH</name>
    <name evidence="9" type="ORF">GSUB_03725</name>
</gene>
<dbReference type="PANTHER" id="PTHR11108">
    <property type="entry name" value="FERROCHELATASE"/>
    <property type="match status" value="1"/>
</dbReference>
<dbReference type="GO" id="GO:0005737">
    <property type="term" value="C:cytoplasm"/>
    <property type="evidence" value="ECO:0007669"/>
    <property type="project" value="UniProtKB-SubCell"/>
</dbReference>
<evidence type="ECO:0000256" key="2">
    <source>
        <dbReference type="ARBA" id="ARBA00023004"/>
    </source>
</evidence>
<dbReference type="GO" id="GO:0006783">
    <property type="term" value="P:heme biosynthetic process"/>
    <property type="evidence" value="ECO:0007669"/>
    <property type="project" value="UniProtKB-UniRule"/>
</dbReference>
<keyword evidence="4 7" id="KW-0456">Lyase</keyword>
<comment type="pathway">
    <text evidence="7">Porphyrin-containing compound metabolism; protoheme biosynthesis; protoheme from protoporphyrin-IX: step 1/1.</text>
</comment>
<comment type="catalytic activity">
    <reaction evidence="6">
        <text>Fe-coproporphyrin III + 2 H(+) = coproporphyrin III + Fe(2+)</text>
        <dbReference type="Rhea" id="RHEA:49572"/>
        <dbReference type="ChEBI" id="CHEBI:15378"/>
        <dbReference type="ChEBI" id="CHEBI:29033"/>
        <dbReference type="ChEBI" id="CHEBI:68438"/>
        <dbReference type="ChEBI" id="CHEBI:131725"/>
        <dbReference type="EC" id="4.99.1.9"/>
    </reaction>
    <physiologicalReaction direction="right-to-left" evidence="6">
        <dbReference type="Rhea" id="RHEA:49574"/>
    </physiologicalReaction>
</comment>
<comment type="function">
    <text evidence="7">Catalyzes the ferrous insertion into protoporphyrin IX.</text>
</comment>
<dbReference type="EMBL" id="CP010311">
    <property type="protein sequence ID" value="AJF05848.1"/>
    <property type="molecule type" value="Genomic_DNA"/>
</dbReference>
<dbReference type="NCBIfam" id="TIGR00109">
    <property type="entry name" value="hemH"/>
    <property type="match status" value="1"/>
</dbReference>
<keyword evidence="7" id="KW-0479">Metal-binding</keyword>
<dbReference type="CDD" id="cd03411">
    <property type="entry name" value="Ferrochelatase_N"/>
    <property type="match status" value="1"/>
</dbReference>
<evidence type="ECO:0000256" key="6">
    <source>
        <dbReference type="ARBA" id="ARBA00024536"/>
    </source>
</evidence>
<evidence type="ECO:0000313" key="10">
    <source>
        <dbReference type="Proteomes" id="UP000035036"/>
    </source>
</evidence>
<feature type="binding site" evidence="7">
    <location>
        <position position="279"/>
    </location>
    <ligand>
        <name>Fe(2+)</name>
        <dbReference type="ChEBI" id="CHEBI:29033"/>
    </ligand>
</feature>
<evidence type="ECO:0000256" key="5">
    <source>
        <dbReference type="ARBA" id="ARBA00023244"/>
    </source>
</evidence>
<evidence type="ECO:0000313" key="9">
    <source>
        <dbReference type="EMBL" id="AJF05848.1"/>
    </source>
</evidence>
<sequence>MKDETPRSPIGLVLLNMGGPDSLEAVEPFLYNLFCDRDLIQLPLGGLLQKPLARLISRKRARSVVENYRAIGGKSPLLAWTRTQAEGIAAALGEEVRPYVIMRYWSPRAEEVLEQMKADGITQAMVVSMYPHYTGATTGSSVKDFKRNAARVSPELRYRVIEQWYDWPGYLDALAARVREGLEKFPEELRSRVQIVFSAHALPQKFIDRGDPYLEHVLDTTRGVMKRVGNRSWRLGFQSRSGPVKWMEPDTVDVLDQLAEEGRPAVLMVPISFVSDHIETLHEIDIEYREHARNKGIEYFERTPSLNDHPDFIEAMADLVRKDLEQWR</sequence>
<evidence type="ECO:0000256" key="3">
    <source>
        <dbReference type="ARBA" id="ARBA00023133"/>
    </source>
</evidence>
<dbReference type="HAMAP" id="MF_00323">
    <property type="entry name" value="Ferrochelatase"/>
    <property type="match status" value="1"/>
</dbReference>
<comment type="similarity">
    <text evidence="1 7 8">Belongs to the ferrochelatase family.</text>
</comment>
<comment type="subcellular location">
    <subcellularLocation>
        <location evidence="7">Cytoplasm</location>
    </subcellularLocation>
</comment>
<reference evidence="9 10" key="1">
    <citation type="journal article" date="2015" name="Genome Announc.">
        <title>Genomes of Geoalkalibacter ferrihydriticus Z-0531T and Geoalkalibacter subterraneus Red1T, Two Haloalkaliphilic Metal-Reducing Deltaproteobacteria.</title>
        <authorList>
            <person name="Badalamenti J.P."/>
            <person name="Krajmalnik-Brown R."/>
            <person name="Torres C.I."/>
            <person name="Bond D.R."/>
        </authorList>
    </citation>
    <scope>NUCLEOTIDE SEQUENCE [LARGE SCALE GENOMIC DNA]</scope>
    <source>
        <strain evidence="9 10">Red1</strain>
    </source>
</reference>
<dbReference type="InterPro" id="IPR033659">
    <property type="entry name" value="Ferrochelatase_N"/>
</dbReference>
<dbReference type="GO" id="GO:0046872">
    <property type="term" value="F:metal ion binding"/>
    <property type="evidence" value="ECO:0007669"/>
    <property type="project" value="UniProtKB-KW"/>
</dbReference>
<keyword evidence="5 7" id="KW-0627">Porphyrin biosynthesis</keyword>
<evidence type="ECO:0000256" key="8">
    <source>
        <dbReference type="RuleBase" id="RU004185"/>
    </source>
</evidence>
<dbReference type="EC" id="4.98.1.1" evidence="7"/>
<dbReference type="Gene3D" id="3.40.50.1400">
    <property type="match status" value="2"/>
</dbReference>
<keyword evidence="2 7" id="KW-0408">Iron</keyword>
<organism evidence="9 10">
    <name type="scientific">Geoalkalibacter subterraneus</name>
    <dbReference type="NCBI Taxonomy" id="483547"/>
    <lineage>
        <taxon>Bacteria</taxon>
        <taxon>Pseudomonadati</taxon>
        <taxon>Thermodesulfobacteriota</taxon>
        <taxon>Desulfuromonadia</taxon>
        <taxon>Desulfuromonadales</taxon>
        <taxon>Geoalkalibacteraceae</taxon>
        <taxon>Geoalkalibacter</taxon>
    </lineage>
</organism>